<evidence type="ECO:0000313" key="11">
    <source>
        <dbReference type="Proteomes" id="UP000825679"/>
    </source>
</evidence>
<keyword evidence="11" id="KW-1185">Reference proteome</keyword>
<dbReference type="Pfam" id="PF00704">
    <property type="entry name" value="Glyco_hydro_18"/>
    <property type="match status" value="1"/>
</dbReference>
<dbReference type="EMBL" id="CP081150">
    <property type="protein sequence ID" value="QZA79517.1"/>
    <property type="molecule type" value="Genomic_DNA"/>
</dbReference>
<keyword evidence="3" id="KW-0119">Carbohydrate metabolism</keyword>
<dbReference type="PANTHER" id="PTHR45708:SF49">
    <property type="entry name" value="ENDOCHITINASE"/>
    <property type="match status" value="1"/>
</dbReference>
<evidence type="ECO:0000259" key="9">
    <source>
        <dbReference type="PROSITE" id="PS51910"/>
    </source>
</evidence>
<gene>
    <name evidence="10" type="ORF">K4H28_10885</name>
</gene>
<name>A0ABX8ZB20_9NEIS</name>
<dbReference type="Proteomes" id="UP000825679">
    <property type="component" value="Chromosome"/>
</dbReference>
<dbReference type="PROSITE" id="PS01095">
    <property type="entry name" value="GH18_1"/>
    <property type="match status" value="1"/>
</dbReference>
<dbReference type="PANTHER" id="PTHR45708">
    <property type="entry name" value="ENDOCHITINASE"/>
    <property type="match status" value="1"/>
</dbReference>
<comment type="similarity">
    <text evidence="6">Belongs to the glycosyl hydrolase 18 family.</text>
</comment>
<feature type="signal peptide" evidence="8">
    <location>
        <begin position="1"/>
        <end position="19"/>
    </location>
</feature>
<feature type="region of interest" description="Disordered" evidence="7">
    <location>
        <begin position="180"/>
        <end position="200"/>
    </location>
</feature>
<protein>
    <recommendedName>
        <fullName evidence="1">chitinase</fullName>
        <ecNumber evidence="1">3.2.1.14</ecNumber>
    </recommendedName>
</protein>
<evidence type="ECO:0000256" key="7">
    <source>
        <dbReference type="SAM" id="MobiDB-lite"/>
    </source>
</evidence>
<dbReference type="InterPro" id="IPR001579">
    <property type="entry name" value="Glyco_hydro_18_chit_AS"/>
</dbReference>
<evidence type="ECO:0000256" key="2">
    <source>
        <dbReference type="ARBA" id="ARBA00022801"/>
    </source>
</evidence>
<dbReference type="InterPro" id="IPR036573">
    <property type="entry name" value="CBM_sf_5/12"/>
</dbReference>
<evidence type="ECO:0000256" key="8">
    <source>
        <dbReference type="SAM" id="SignalP"/>
    </source>
</evidence>
<dbReference type="InterPro" id="IPR011583">
    <property type="entry name" value="Chitinase_II/V-like_cat"/>
</dbReference>
<keyword evidence="2 5" id="KW-0378">Hydrolase</keyword>
<feature type="region of interest" description="Disordered" evidence="7">
    <location>
        <begin position="223"/>
        <end position="252"/>
    </location>
</feature>
<feature type="compositionally biased region" description="Pro residues" evidence="7">
    <location>
        <begin position="184"/>
        <end position="200"/>
    </location>
</feature>
<dbReference type="Gene3D" id="3.20.20.80">
    <property type="entry name" value="Glycosidases"/>
    <property type="match status" value="1"/>
</dbReference>
<evidence type="ECO:0000256" key="5">
    <source>
        <dbReference type="RuleBase" id="RU000489"/>
    </source>
</evidence>
<dbReference type="CDD" id="cd12214">
    <property type="entry name" value="ChiA1_BD"/>
    <property type="match status" value="1"/>
</dbReference>
<dbReference type="EC" id="3.2.1.14" evidence="1"/>
<accession>A0ABX8ZB20</accession>
<dbReference type="InterPro" id="IPR050542">
    <property type="entry name" value="Glycosyl_Hydrlase18_Chitinase"/>
</dbReference>
<dbReference type="SMART" id="SM00495">
    <property type="entry name" value="ChtBD3"/>
    <property type="match status" value="2"/>
</dbReference>
<reference evidence="10 11" key="1">
    <citation type="submission" date="2021-08" db="EMBL/GenBank/DDBJ databases">
        <title>complete genome sequencing of Deefgea sp. D25.</title>
        <authorList>
            <person name="Bae J.-W."/>
            <person name="Gim D.-H."/>
        </authorList>
    </citation>
    <scope>NUCLEOTIDE SEQUENCE [LARGE SCALE GENOMIC DNA]</scope>
    <source>
        <strain evidence="10 11">D25</strain>
    </source>
</reference>
<evidence type="ECO:0000256" key="4">
    <source>
        <dbReference type="ARBA" id="ARBA00023295"/>
    </source>
</evidence>
<dbReference type="SMART" id="SM00636">
    <property type="entry name" value="Glyco_18"/>
    <property type="match status" value="1"/>
</dbReference>
<evidence type="ECO:0000256" key="6">
    <source>
        <dbReference type="RuleBase" id="RU004453"/>
    </source>
</evidence>
<dbReference type="SUPFAM" id="SSF51445">
    <property type="entry name" value="(Trans)glycosidases"/>
    <property type="match status" value="1"/>
</dbReference>
<dbReference type="CDD" id="cd02871">
    <property type="entry name" value="GH18_chitinase_D-like"/>
    <property type="match status" value="1"/>
</dbReference>
<dbReference type="Gene3D" id="2.10.10.20">
    <property type="entry name" value="Carbohydrate-binding module superfamily 5/12"/>
    <property type="match status" value="2"/>
</dbReference>
<evidence type="ECO:0000313" key="10">
    <source>
        <dbReference type="EMBL" id="QZA79517.1"/>
    </source>
</evidence>
<evidence type="ECO:0000256" key="1">
    <source>
        <dbReference type="ARBA" id="ARBA00012729"/>
    </source>
</evidence>
<dbReference type="CDD" id="cd12215">
    <property type="entry name" value="ChiC_BD"/>
    <property type="match status" value="1"/>
</dbReference>
<dbReference type="Pfam" id="PF02839">
    <property type="entry name" value="CBM_5_12"/>
    <property type="match status" value="2"/>
</dbReference>
<feature type="chain" id="PRO_5046917289" description="chitinase" evidence="8">
    <location>
        <begin position="20"/>
        <end position="577"/>
    </location>
</feature>
<dbReference type="SUPFAM" id="SSF51055">
    <property type="entry name" value="Carbohydrate binding domain"/>
    <property type="match status" value="2"/>
</dbReference>
<keyword evidence="8" id="KW-0732">Signal</keyword>
<proteinExistence type="inferred from homology"/>
<dbReference type="PROSITE" id="PS51910">
    <property type="entry name" value="GH18_2"/>
    <property type="match status" value="1"/>
</dbReference>
<feature type="domain" description="GH18" evidence="9">
    <location>
        <begin position="258"/>
        <end position="577"/>
    </location>
</feature>
<dbReference type="InterPro" id="IPR001223">
    <property type="entry name" value="Glyco_hydro18_cat"/>
</dbReference>
<dbReference type="InterPro" id="IPR003610">
    <property type="entry name" value="CBM5/12"/>
</dbReference>
<evidence type="ECO:0000256" key="3">
    <source>
        <dbReference type="ARBA" id="ARBA00023277"/>
    </source>
</evidence>
<organism evidence="10 11">
    <name type="scientific">Deefgea tanakiae</name>
    <dbReference type="NCBI Taxonomy" id="2865840"/>
    <lineage>
        <taxon>Bacteria</taxon>
        <taxon>Pseudomonadati</taxon>
        <taxon>Pseudomonadota</taxon>
        <taxon>Betaproteobacteria</taxon>
        <taxon>Neisseriales</taxon>
        <taxon>Chitinibacteraceae</taxon>
        <taxon>Deefgea</taxon>
    </lineage>
</organism>
<feature type="compositionally biased region" description="Low complexity" evidence="7">
    <location>
        <begin position="230"/>
        <end position="252"/>
    </location>
</feature>
<keyword evidence="4 5" id="KW-0326">Glycosidase</keyword>
<sequence length="577" mass="61464">MTRLATLLGGLLLAASVHAASWQEGNTYQVNTVVDYNGKTYSALVTHTAYVGAGWNPASTPTLWKETGTSSATPTPTATATPLACPIGTPNQYGYWKITNPVSCSTEWVITATMTPPPSPTPTATATPVSGTPAWSSTTIYNGGARVSVGSAVYEAKWWTQGNVPGADQWGPWKLVSGSAMTPTPTPTSTPTPTKAPCPIVTPIPGSTWVPPATPSDCGYWIPPTPTPSPTVTTTPSATPSATPTPSTTPSTDLLPKHVVVGYWHNFDNGSGVMRLKDVPAEYNIINVSFVEGDQSAAKGTAAFVLDKLFNEAEFIADIKLKQSQGTKVLVSLGGANGVIVIDSLEARERFIKTLGDIIAKYGFDGLDLDMENNLTITAQDDYRKPVTPQIVNVIAGVKAIKARFGEKFILTMAPEVNYVQGGHGYYGGTWGGYLPIIHGLRDDLNMLHVQHYNTGSIGATDGRQYSQGTVDFQVAMTDMLLTGFNLGGDVNKPFPALRPDQVGFGLPATTSAAGGGYLSIADTHKALDCLMKLQNCGSYKPAKAQPDLRGIMTWSINWDSKQNYDFAKKHSAYFNK</sequence>
<dbReference type="InterPro" id="IPR017853">
    <property type="entry name" value="GH"/>
</dbReference>